<dbReference type="Pfam" id="PF02771">
    <property type="entry name" value="Acyl-CoA_dh_N"/>
    <property type="match status" value="1"/>
</dbReference>
<dbReference type="InterPro" id="IPR006091">
    <property type="entry name" value="Acyl-CoA_Oxase/DH_mid-dom"/>
</dbReference>
<evidence type="ECO:0000256" key="1">
    <source>
        <dbReference type="ARBA" id="ARBA00001974"/>
    </source>
</evidence>
<dbReference type="InterPro" id="IPR046373">
    <property type="entry name" value="Acyl-CoA_Oxase/DH_mid-dom_sf"/>
</dbReference>
<dbReference type="FunFam" id="2.40.110.10:FF:000031">
    <property type="entry name" value="Acyl-CoA dehydrogenase, putative"/>
    <property type="match status" value="1"/>
</dbReference>
<dbReference type="PANTHER" id="PTHR42803">
    <property type="entry name" value="ACYL-COA DEHYDROGENASE"/>
    <property type="match status" value="1"/>
</dbReference>
<dbReference type="InterPro" id="IPR013786">
    <property type="entry name" value="AcylCoA_DH/ox_N"/>
</dbReference>
<dbReference type="InterPro" id="IPR025878">
    <property type="entry name" value="Acyl-CoA_dh-like_C_dom"/>
</dbReference>
<evidence type="ECO:0000313" key="15">
    <source>
        <dbReference type="EMBL" id="ASJ75501.1"/>
    </source>
</evidence>
<evidence type="ECO:0000256" key="2">
    <source>
        <dbReference type="ARBA" id="ARBA00009347"/>
    </source>
</evidence>
<dbReference type="RefSeq" id="WP_088920413.1">
    <property type="nucleotide sequence ID" value="NZ_CP018632.1"/>
</dbReference>
<dbReference type="Gene3D" id="1.10.540.10">
    <property type="entry name" value="Acyl-CoA dehydrogenase/oxidase, N-terminal domain"/>
    <property type="match status" value="1"/>
</dbReference>
<feature type="domain" description="Acetyl-CoA dehydrogenase-like C-terminal" evidence="14">
    <location>
        <begin position="465"/>
        <end position="590"/>
    </location>
</feature>
<dbReference type="GO" id="GO:0050660">
    <property type="term" value="F:flavin adenine dinucleotide binding"/>
    <property type="evidence" value="ECO:0007669"/>
    <property type="project" value="InterPro"/>
</dbReference>
<dbReference type="Pfam" id="PF12806">
    <property type="entry name" value="Acyl-CoA_dh_C"/>
    <property type="match status" value="1"/>
</dbReference>
<dbReference type="Proteomes" id="UP000250079">
    <property type="component" value="Chromosome"/>
</dbReference>
<evidence type="ECO:0000313" key="16">
    <source>
        <dbReference type="Proteomes" id="UP000250079"/>
    </source>
</evidence>
<dbReference type="EMBL" id="CP018632">
    <property type="protein sequence ID" value="ASJ75501.1"/>
    <property type="molecule type" value="Genomic_DNA"/>
</dbReference>
<evidence type="ECO:0000256" key="3">
    <source>
        <dbReference type="ARBA" id="ARBA00022630"/>
    </source>
</evidence>
<evidence type="ECO:0000256" key="8">
    <source>
        <dbReference type="ARBA" id="ARBA00066694"/>
    </source>
</evidence>
<dbReference type="Gene3D" id="1.20.140.10">
    <property type="entry name" value="Butyryl-CoA Dehydrogenase, subunit A, domain 3"/>
    <property type="match status" value="1"/>
</dbReference>
<keyword evidence="4 10" id="KW-0274">FAD</keyword>
<dbReference type="SUPFAM" id="SSF47203">
    <property type="entry name" value="Acyl-CoA dehydrogenase C-terminal domain-like"/>
    <property type="match status" value="1"/>
</dbReference>
<proteinExistence type="inferred from homology"/>
<evidence type="ECO:0000259" key="11">
    <source>
        <dbReference type="Pfam" id="PF00441"/>
    </source>
</evidence>
<name>A0A2Z2NZW2_9GAMM</name>
<dbReference type="Gene3D" id="2.40.110.10">
    <property type="entry name" value="Butyryl-CoA Dehydrogenase, subunit A, domain 2"/>
    <property type="match status" value="1"/>
</dbReference>
<evidence type="ECO:0000256" key="9">
    <source>
        <dbReference type="ARBA" id="ARBA00069043"/>
    </source>
</evidence>
<dbReference type="InterPro" id="IPR009075">
    <property type="entry name" value="AcylCo_DH/oxidase_C"/>
</dbReference>
<accession>A0A2Z2NZW2</accession>
<evidence type="ECO:0000256" key="10">
    <source>
        <dbReference type="RuleBase" id="RU362125"/>
    </source>
</evidence>
<organism evidence="15 16">
    <name type="scientific">Granulosicoccus antarcticus IMCC3135</name>
    <dbReference type="NCBI Taxonomy" id="1192854"/>
    <lineage>
        <taxon>Bacteria</taxon>
        <taxon>Pseudomonadati</taxon>
        <taxon>Pseudomonadota</taxon>
        <taxon>Gammaproteobacteria</taxon>
        <taxon>Chromatiales</taxon>
        <taxon>Granulosicoccaceae</taxon>
        <taxon>Granulosicoccus</taxon>
    </lineage>
</organism>
<feature type="domain" description="Acyl-CoA oxidase/dehydrogenase middle" evidence="12">
    <location>
        <begin position="161"/>
        <end position="266"/>
    </location>
</feature>
<keyword evidence="5 10" id="KW-0560">Oxidoreductase</keyword>
<dbReference type="GO" id="GO:0016627">
    <property type="term" value="F:oxidoreductase activity, acting on the CH-CH group of donors"/>
    <property type="evidence" value="ECO:0007669"/>
    <property type="project" value="InterPro"/>
</dbReference>
<evidence type="ECO:0000256" key="6">
    <source>
        <dbReference type="ARBA" id="ARBA00051388"/>
    </source>
</evidence>
<dbReference type="EC" id="1.3.99.41" evidence="8"/>
<sequence length="594" mass="64299">MTYTAPVKDIAFVLNHVVDLAGLAKLEGFEDATPDLIAAILEESAKFTADVLAPLNWSGDQQGSQWQDGEVTTPDGWRDAYNQFIESGWGSLAFPPEFGGQGLPMTVAAAVQEMWHSANMSFGLCPLLTQGAVDAIEHHASEELRQRYLPKMVEGVWSGTMNLTEPQAGSDLAAVRTKAEPAGDHYLVSGQKIYITYGEHDLTENIIHLVLARLPDAPAGVKGISLFIVPKFLINDDGSLGERNDVTCVSIEHKLGIHASPTCVMSYGDKGGAIGYLVGKENHGLAYMFTMMNQARHAVGVEGYGIAERAYQQALSYARDRKQGKTLLGQSEDDQGIINHPDVRRMLMTMRSTIEAMRGLGLECAAAFDQARRDPDEAVRERMLRRGELLTPLVKGWSTEMGVELCSLGVQVHGGMGYIEETGAAQYLRDSRIVTIYEGTTAIQANDLIGRKTARDGGKGLGELMSDMRTTVAELKALDDVELQSVMKRLETAISAAESATAWLLEQKDASLPAAVSVEFLMMQGRLAGGWMLARGALAATGLKQNADADVDYLNARIAVARYYAERTLPLVESAATIIIEGAESTIALDTAQL</sequence>
<comment type="catalytic activity">
    <reaction evidence="6">
        <text>3-(methylsulfanyl)propanoyl-CoA + oxidized [electron-transfer flavoprotein] + H(+) = 3-(methylsulfanyl)acryloyl-CoA + reduced [electron-transfer flavoprotein]</text>
        <dbReference type="Rhea" id="RHEA:52612"/>
        <dbReference type="Rhea" id="RHEA-COMP:10685"/>
        <dbReference type="Rhea" id="RHEA-COMP:10686"/>
        <dbReference type="ChEBI" id="CHEBI:15378"/>
        <dbReference type="ChEBI" id="CHEBI:57692"/>
        <dbReference type="ChEBI" id="CHEBI:58307"/>
        <dbReference type="ChEBI" id="CHEBI:82815"/>
        <dbReference type="ChEBI" id="CHEBI:84994"/>
        <dbReference type="EC" id="1.3.99.41"/>
    </reaction>
    <physiologicalReaction direction="left-to-right" evidence="6">
        <dbReference type="Rhea" id="RHEA:52613"/>
    </physiologicalReaction>
</comment>
<evidence type="ECO:0000256" key="5">
    <source>
        <dbReference type="ARBA" id="ARBA00023002"/>
    </source>
</evidence>
<evidence type="ECO:0000259" key="14">
    <source>
        <dbReference type="Pfam" id="PF12806"/>
    </source>
</evidence>
<evidence type="ECO:0000259" key="12">
    <source>
        <dbReference type="Pfam" id="PF02770"/>
    </source>
</evidence>
<feature type="domain" description="Acyl-CoA dehydrogenase/oxidase N-terminal" evidence="13">
    <location>
        <begin position="64"/>
        <end position="155"/>
    </location>
</feature>
<keyword evidence="3 10" id="KW-0285">Flavoprotein</keyword>
<dbReference type="SUPFAM" id="SSF56645">
    <property type="entry name" value="Acyl-CoA dehydrogenase NM domain-like"/>
    <property type="match status" value="1"/>
</dbReference>
<feature type="domain" description="Acyl-CoA dehydrogenase/oxidase C-terminal" evidence="11">
    <location>
        <begin position="282"/>
        <end position="448"/>
    </location>
</feature>
<dbReference type="Pfam" id="PF02770">
    <property type="entry name" value="Acyl-CoA_dh_M"/>
    <property type="match status" value="1"/>
</dbReference>
<dbReference type="PANTHER" id="PTHR42803:SF1">
    <property type="entry name" value="BROAD-SPECIFICITY LINEAR ACYL-COA DEHYDROGENASE FADE5"/>
    <property type="match status" value="1"/>
</dbReference>
<evidence type="ECO:0000259" key="13">
    <source>
        <dbReference type="Pfam" id="PF02771"/>
    </source>
</evidence>
<protein>
    <recommendedName>
        <fullName evidence="9">3-methylmercaptopropionyl-CoA dehydrogenase</fullName>
        <ecNumber evidence="8">1.3.99.41</ecNumber>
    </recommendedName>
</protein>
<comment type="similarity">
    <text evidence="2 10">Belongs to the acyl-CoA dehydrogenase family.</text>
</comment>
<reference evidence="15 16" key="1">
    <citation type="submission" date="2016-12" db="EMBL/GenBank/DDBJ databases">
        <authorList>
            <person name="Song W.-J."/>
            <person name="Kurnit D.M."/>
        </authorList>
    </citation>
    <scope>NUCLEOTIDE SEQUENCE [LARGE SCALE GENOMIC DNA]</scope>
    <source>
        <strain evidence="15 16">IMCC3135</strain>
    </source>
</reference>
<comment type="function">
    <text evidence="7">Involved in the assimilation of dimethylsulphoniopropionate (DMSP), an important compound in the fixation of carbon in marine phytoplankton, by mediating the conversion of 3-(methylthio)propanoyl-CoA (MMPA-CoA) to 3-(methylthio)acryloyl-CoA (MTA-CoA).</text>
</comment>
<evidence type="ECO:0000256" key="4">
    <source>
        <dbReference type="ARBA" id="ARBA00022827"/>
    </source>
</evidence>
<dbReference type="OrthoDB" id="9764895at2"/>
<gene>
    <name evidence="15" type="primary">dmdC_1</name>
    <name evidence="15" type="ORF">IMCC3135_27230</name>
</gene>
<dbReference type="KEGG" id="gai:IMCC3135_27230"/>
<dbReference type="AlphaFoldDB" id="A0A2Z2NZW2"/>
<evidence type="ECO:0000256" key="7">
    <source>
        <dbReference type="ARBA" id="ARBA00058683"/>
    </source>
</evidence>
<dbReference type="InterPro" id="IPR036250">
    <property type="entry name" value="AcylCo_DH-like_C"/>
</dbReference>
<dbReference type="InterPro" id="IPR009100">
    <property type="entry name" value="AcylCoA_DH/oxidase_NM_dom_sf"/>
</dbReference>
<dbReference type="Pfam" id="PF00441">
    <property type="entry name" value="Acyl-CoA_dh_1"/>
    <property type="match status" value="1"/>
</dbReference>
<comment type="cofactor">
    <cofactor evidence="1 10">
        <name>FAD</name>
        <dbReference type="ChEBI" id="CHEBI:57692"/>
    </cofactor>
</comment>
<dbReference type="InterPro" id="IPR037069">
    <property type="entry name" value="AcylCoA_DH/ox_N_sf"/>
</dbReference>
<dbReference type="InterPro" id="IPR052166">
    <property type="entry name" value="Diverse_Acyl-CoA_DH"/>
</dbReference>
<keyword evidence="16" id="KW-1185">Reference proteome</keyword>